<keyword evidence="2" id="KW-1185">Reference proteome</keyword>
<reference evidence="1" key="1">
    <citation type="journal article" date="2023" name="Mol. Biol. Evol.">
        <title>Third-Generation Sequencing Reveals the Adaptive Role of the Epigenome in Three Deep-Sea Polychaetes.</title>
        <authorList>
            <person name="Perez M."/>
            <person name="Aroh O."/>
            <person name="Sun Y."/>
            <person name="Lan Y."/>
            <person name="Juniper S.K."/>
            <person name="Young C.R."/>
            <person name="Angers B."/>
            <person name="Qian P.Y."/>
        </authorList>
    </citation>
    <scope>NUCLEOTIDE SEQUENCE</scope>
    <source>
        <strain evidence="1">R07B-5</strain>
    </source>
</reference>
<name>A0AAD9KQ19_RIDPI</name>
<evidence type="ECO:0000313" key="2">
    <source>
        <dbReference type="Proteomes" id="UP001209878"/>
    </source>
</evidence>
<evidence type="ECO:0000313" key="1">
    <source>
        <dbReference type="EMBL" id="KAK2175295.1"/>
    </source>
</evidence>
<dbReference type="EMBL" id="JAODUO010000738">
    <property type="protein sequence ID" value="KAK2175295.1"/>
    <property type="molecule type" value="Genomic_DNA"/>
</dbReference>
<proteinExistence type="predicted"/>
<comment type="caution">
    <text evidence="1">The sequence shown here is derived from an EMBL/GenBank/DDBJ whole genome shotgun (WGS) entry which is preliminary data.</text>
</comment>
<protein>
    <submittedName>
        <fullName evidence="1">Uncharacterized protein</fullName>
    </submittedName>
</protein>
<dbReference type="AlphaFoldDB" id="A0AAD9KQ19"/>
<accession>A0AAD9KQ19</accession>
<dbReference type="Proteomes" id="UP001209878">
    <property type="component" value="Unassembled WGS sequence"/>
</dbReference>
<organism evidence="1 2">
    <name type="scientific">Ridgeia piscesae</name>
    <name type="common">Tubeworm</name>
    <dbReference type="NCBI Taxonomy" id="27915"/>
    <lineage>
        <taxon>Eukaryota</taxon>
        <taxon>Metazoa</taxon>
        <taxon>Spiralia</taxon>
        <taxon>Lophotrochozoa</taxon>
        <taxon>Annelida</taxon>
        <taxon>Polychaeta</taxon>
        <taxon>Sedentaria</taxon>
        <taxon>Canalipalpata</taxon>
        <taxon>Sabellida</taxon>
        <taxon>Siboglinidae</taxon>
        <taxon>Ridgeia</taxon>
    </lineage>
</organism>
<sequence length="61" mass="7170">MEQPICLWVRVITDNETSEQHHPNTSVYICTFYTVSFHSFYKRINPAVIKLVNVKLFLRAA</sequence>
<gene>
    <name evidence="1" type="ORF">NP493_736g02012</name>
</gene>